<gene>
    <name evidence="1" type="ORF">Back2_18010</name>
</gene>
<name>A0A3G9J237_9ACTN</name>
<accession>A0A3G9J237</accession>
<protein>
    <recommendedName>
        <fullName evidence="3">Tail fiber protein</fullName>
    </recommendedName>
</protein>
<dbReference type="RefSeq" id="WP_125568732.1">
    <property type="nucleotide sequence ID" value="NZ_AP019307.1"/>
</dbReference>
<dbReference type="EMBL" id="AP019307">
    <property type="protein sequence ID" value="BBH17514.1"/>
    <property type="molecule type" value="Genomic_DNA"/>
</dbReference>
<dbReference type="AlphaFoldDB" id="A0A3G9J237"/>
<dbReference type="KEGG" id="nbe:Back2_18010"/>
<evidence type="ECO:0008006" key="3">
    <source>
        <dbReference type="Google" id="ProtNLM"/>
    </source>
</evidence>
<dbReference type="Proteomes" id="UP000271573">
    <property type="component" value="Chromosome"/>
</dbReference>
<evidence type="ECO:0000313" key="2">
    <source>
        <dbReference type="Proteomes" id="UP000271573"/>
    </source>
</evidence>
<sequence>MSTTTSKGIEKPSLDGSDTNDAPYYIGKVADWLNANPGVASHTTAERNALVGIDIWQGRIIVNADTGLLEVNDGTAGAAHWHPLALTSYVDASINTEATRATAAEGSLAGAINTEATRATAAEGSLSTRINTEATRATAAEGSLGGAIGSETSRATAAEGTLAAAIANEITRAQAVEGALGAGARFTGNEPAPLAGAAPGNGTVKITRQGSVIVSVVNGSGGFAFGFHDAFANGVVSVLISPGDNASGLASVVPLASNYTLHGGSGVAHQASGAAVPNGANIRVNYIAVGW</sequence>
<organism evidence="1 2">
    <name type="scientific">Nocardioides baekrokdamisoli</name>
    <dbReference type="NCBI Taxonomy" id="1804624"/>
    <lineage>
        <taxon>Bacteria</taxon>
        <taxon>Bacillati</taxon>
        <taxon>Actinomycetota</taxon>
        <taxon>Actinomycetes</taxon>
        <taxon>Propionibacteriales</taxon>
        <taxon>Nocardioidaceae</taxon>
        <taxon>Nocardioides</taxon>
    </lineage>
</organism>
<reference evidence="1 2" key="1">
    <citation type="submission" date="2018-11" db="EMBL/GenBank/DDBJ databases">
        <title>Complete genome sequence of Nocardioides baekrokdamisoli strain KCTC 39748.</title>
        <authorList>
            <person name="Kang S.W."/>
            <person name="Lee K.C."/>
            <person name="Kim K.K."/>
            <person name="Kim J.S."/>
            <person name="Kim D.S."/>
            <person name="Ko S.H."/>
            <person name="Yang S.H."/>
            <person name="Shin Y.K."/>
            <person name="Lee J.S."/>
        </authorList>
    </citation>
    <scope>NUCLEOTIDE SEQUENCE [LARGE SCALE GENOMIC DNA]</scope>
    <source>
        <strain evidence="1 2">KCTC 39748</strain>
    </source>
</reference>
<proteinExistence type="predicted"/>
<evidence type="ECO:0000313" key="1">
    <source>
        <dbReference type="EMBL" id="BBH17514.1"/>
    </source>
</evidence>
<dbReference type="OrthoDB" id="4338991at2"/>
<keyword evidence="2" id="KW-1185">Reference proteome</keyword>